<dbReference type="InParanoid" id="A0A067NW83"/>
<feature type="repeat" description="RPEL" evidence="4">
    <location>
        <begin position="99"/>
        <end position="124"/>
    </location>
</feature>
<dbReference type="Gene3D" id="6.10.140.2130">
    <property type="match status" value="1"/>
</dbReference>
<accession>A0A067NW83</accession>
<dbReference type="STRING" id="1137138.A0A067NW83"/>
<dbReference type="PROSITE" id="PS51073">
    <property type="entry name" value="RPEL"/>
    <property type="match status" value="3"/>
</dbReference>
<dbReference type="OrthoDB" id="197676at2759"/>
<evidence type="ECO:0000256" key="2">
    <source>
        <dbReference type="ARBA" id="ARBA00022737"/>
    </source>
</evidence>
<dbReference type="Gene3D" id="6.10.150.10">
    <property type="match status" value="1"/>
</dbReference>
<proteinExistence type="predicted"/>
<evidence type="ECO:0008006" key="8">
    <source>
        <dbReference type="Google" id="ProtNLM"/>
    </source>
</evidence>
<dbReference type="InterPro" id="IPR043451">
    <property type="entry name" value="Myocardin-like"/>
</dbReference>
<evidence type="ECO:0000256" key="5">
    <source>
        <dbReference type="SAM" id="MobiDB-lite"/>
    </source>
</evidence>
<keyword evidence="3" id="KW-0539">Nucleus</keyword>
<sequence>MADNSAPPRPNRSSSLDAAAIHKLEVHLSERPEKSELVERNILQAGRAPTLDIHKLEKQLNERPGKNELVERNILKDDKGIAPSLIAAREALERSQLEDKLDHALQSRPKPEELVKEGILQPDEVPV</sequence>
<dbReference type="GO" id="GO:0045944">
    <property type="term" value="P:positive regulation of transcription by RNA polymerase II"/>
    <property type="evidence" value="ECO:0007669"/>
    <property type="project" value="TreeGrafter"/>
</dbReference>
<feature type="repeat" description="RPEL" evidence="4">
    <location>
        <begin position="54"/>
        <end position="79"/>
    </location>
</feature>
<reference evidence="7" key="1">
    <citation type="journal article" date="2014" name="Proc. Natl. Acad. Sci. U.S.A.">
        <title>Extensive sampling of basidiomycete genomes demonstrates inadequacy of the white-rot/brown-rot paradigm for wood decay fungi.</title>
        <authorList>
            <person name="Riley R."/>
            <person name="Salamov A.A."/>
            <person name="Brown D.W."/>
            <person name="Nagy L.G."/>
            <person name="Floudas D."/>
            <person name="Held B.W."/>
            <person name="Levasseur A."/>
            <person name="Lombard V."/>
            <person name="Morin E."/>
            <person name="Otillar R."/>
            <person name="Lindquist E.A."/>
            <person name="Sun H."/>
            <person name="LaButti K.M."/>
            <person name="Schmutz J."/>
            <person name="Jabbour D."/>
            <person name="Luo H."/>
            <person name="Baker S.E."/>
            <person name="Pisabarro A.G."/>
            <person name="Walton J.D."/>
            <person name="Blanchette R.A."/>
            <person name="Henrissat B."/>
            <person name="Martin F."/>
            <person name="Cullen D."/>
            <person name="Hibbett D.S."/>
            <person name="Grigoriev I.V."/>
        </authorList>
    </citation>
    <scope>NUCLEOTIDE SEQUENCE [LARGE SCALE GENOMIC DNA]</scope>
    <source>
        <strain evidence="7">PC15</strain>
    </source>
</reference>
<keyword evidence="2" id="KW-0677">Repeat</keyword>
<dbReference type="Pfam" id="PF02755">
    <property type="entry name" value="RPEL"/>
    <property type="match status" value="3"/>
</dbReference>
<feature type="repeat" description="RPEL" evidence="4">
    <location>
        <begin position="22"/>
        <end position="47"/>
    </location>
</feature>
<dbReference type="HOGENOM" id="CLU_121574_1_0_1"/>
<evidence type="ECO:0000256" key="4">
    <source>
        <dbReference type="PROSITE-ProRule" id="PRU00401"/>
    </source>
</evidence>
<evidence type="ECO:0000313" key="6">
    <source>
        <dbReference type="EMBL" id="KDQ27861.1"/>
    </source>
</evidence>
<comment type="subcellular location">
    <subcellularLocation>
        <location evidence="1">Nucleus</location>
    </subcellularLocation>
</comment>
<dbReference type="SMART" id="SM00707">
    <property type="entry name" value="RPEL"/>
    <property type="match status" value="3"/>
</dbReference>
<evidence type="ECO:0000256" key="3">
    <source>
        <dbReference type="ARBA" id="ARBA00023242"/>
    </source>
</evidence>
<feature type="compositionally biased region" description="Basic and acidic residues" evidence="5">
    <location>
        <begin position="102"/>
        <end position="116"/>
    </location>
</feature>
<dbReference type="Proteomes" id="UP000027073">
    <property type="component" value="Unassembled WGS sequence"/>
</dbReference>
<dbReference type="GO" id="GO:0005634">
    <property type="term" value="C:nucleus"/>
    <property type="evidence" value="ECO:0007669"/>
    <property type="project" value="UniProtKB-SubCell"/>
</dbReference>
<evidence type="ECO:0000313" key="7">
    <source>
        <dbReference type="Proteomes" id="UP000027073"/>
    </source>
</evidence>
<organism evidence="6 7">
    <name type="scientific">Pleurotus ostreatus (strain PC15)</name>
    <name type="common">Oyster mushroom</name>
    <dbReference type="NCBI Taxonomy" id="1137138"/>
    <lineage>
        <taxon>Eukaryota</taxon>
        <taxon>Fungi</taxon>
        <taxon>Dikarya</taxon>
        <taxon>Basidiomycota</taxon>
        <taxon>Agaricomycotina</taxon>
        <taxon>Agaricomycetes</taxon>
        <taxon>Agaricomycetidae</taxon>
        <taxon>Agaricales</taxon>
        <taxon>Pleurotineae</taxon>
        <taxon>Pleurotaceae</taxon>
        <taxon>Pleurotus</taxon>
    </lineage>
</organism>
<gene>
    <name evidence="6" type="ORF">PLEOSDRAFT_1089496</name>
</gene>
<dbReference type="PANTHER" id="PTHR22793">
    <property type="entry name" value="MYOCARDIN-RELATED TRANSCRIPTION FACTOR-RELATED"/>
    <property type="match status" value="1"/>
</dbReference>
<feature type="region of interest" description="Disordered" evidence="5">
    <location>
        <begin position="102"/>
        <end position="127"/>
    </location>
</feature>
<dbReference type="VEuPathDB" id="FungiDB:PLEOSDRAFT_1089496"/>
<dbReference type="GO" id="GO:0003713">
    <property type="term" value="F:transcription coactivator activity"/>
    <property type="evidence" value="ECO:0007669"/>
    <property type="project" value="TreeGrafter"/>
</dbReference>
<evidence type="ECO:0000256" key="1">
    <source>
        <dbReference type="ARBA" id="ARBA00004123"/>
    </source>
</evidence>
<dbReference type="InterPro" id="IPR004018">
    <property type="entry name" value="RPEL_repeat"/>
</dbReference>
<dbReference type="PANTHER" id="PTHR22793:SF12">
    <property type="entry name" value="MYOCARDIN-RELATED TRANSCRIPTION FACTOR, ISOFORM H"/>
    <property type="match status" value="1"/>
</dbReference>
<dbReference type="EMBL" id="KL198008">
    <property type="protein sequence ID" value="KDQ27861.1"/>
    <property type="molecule type" value="Genomic_DNA"/>
</dbReference>
<name>A0A067NW83_PLEO1</name>
<protein>
    <recommendedName>
        <fullName evidence="8">RPEL repeat protein</fullName>
    </recommendedName>
</protein>
<dbReference type="AlphaFoldDB" id="A0A067NW83"/>